<sequence length="63" mass="7073">MSEARNLFHHRTYVCTNCPWWWDVLERGTARAAGATVTALVDSSGRLHCCRSCKRCGTRSCAL</sequence>
<accession>A0A5B7H1G8</accession>
<dbReference type="EMBL" id="VSRR010020338">
    <property type="protein sequence ID" value="MPC63028.1"/>
    <property type="molecule type" value="Genomic_DNA"/>
</dbReference>
<protein>
    <submittedName>
        <fullName evidence="1">Uncharacterized protein</fullName>
    </submittedName>
</protein>
<dbReference type="Proteomes" id="UP000324222">
    <property type="component" value="Unassembled WGS sequence"/>
</dbReference>
<keyword evidence="2" id="KW-1185">Reference proteome</keyword>
<comment type="caution">
    <text evidence="1">The sequence shown here is derived from an EMBL/GenBank/DDBJ whole genome shotgun (WGS) entry which is preliminary data.</text>
</comment>
<evidence type="ECO:0000313" key="1">
    <source>
        <dbReference type="EMBL" id="MPC63028.1"/>
    </source>
</evidence>
<organism evidence="1 2">
    <name type="scientific">Portunus trituberculatus</name>
    <name type="common">Swimming crab</name>
    <name type="synonym">Neptunus trituberculatus</name>
    <dbReference type="NCBI Taxonomy" id="210409"/>
    <lineage>
        <taxon>Eukaryota</taxon>
        <taxon>Metazoa</taxon>
        <taxon>Ecdysozoa</taxon>
        <taxon>Arthropoda</taxon>
        <taxon>Crustacea</taxon>
        <taxon>Multicrustacea</taxon>
        <taxon>Malacostraca</taxon>
        <taxon>Eumalacostraca</taxon>
        <taxon>Eucarida</taxon>
        <taxon>Decapoda</taxon>
        <taxon>Pleocyemata</taxon>
        <taxon>Brachyura</taxon>
        <taxon>Eubrachyura</taxon>
        <taxon>Portunoidea</taxon>
        <taxon>Portunidae</taxon>
        <taxon>Portuninae</taxon>
        <taxon>Portunus</taxon>
    </lineage>
</organism>
<dbReference type="AlphaFoldDB" id="A0A5B7H1G8"/>
<evidence type="ECO:0000313" key="2">
    <source>
        <dbReference type="Proteomes" id="UP000324222"/>
    </source>
</evidence>
<name>A0A5B7H1G8_PORTR</name>
<reference evidence="1 2" key="1">
    <citation type="submission" date="2019-05" db="EMBL/GenBank/DDBJ databases">
        <title>Another draft genome of Portunus trituberculatus and its Hox gene families provides insights of decapod evolution.</title>
        <authorList>
            <person name="Jeong J.-H."/>
            <person name="Song I."/>
            <person name="Kim S."/>
            <person name="Choi T."/>
            <person name="Kim D."/>
            <person name="Ryu S."/>
            <person name="Kim W."/>
        </authorList>
    </citation>
    <scope>NUCLEOTIDE SEQUENCE [LARGE SCALE GENOMIC DNA]</scope>
    <source>
        <tissue evidence="1">Muscle</tissue>
    </source>
</reference>
<proteinExistence type="predicted"/>
<gene>
    <name evidence="1" type="ORF">E2C01_057120</name>
</gene>